<reference evidence="1 2" key="1">
    <citation type="submission" date="2023-11" db="EMBL/GenBank/DDBJ databases">
        <authorList>
            <person name="Okamura Y."/>
        </authorList>
    </citation>
    <scope>NUCLEOTIDE SEQUENCE [LARGE SCALE GENOMIC DNA]</scope>
</reference>
<evidence type="ECO:0000313" key="2">
    <source>
        <dbReference type="Proteomes" id="UP001497472"/>
    </source>
</evidence>
<dbReference type="EMBL" id="CAVLEF010000010">
    <property type="protein sequence ID" value="CAK1548008.1"/>
    <property type="molecule type" value="Genomic_DNA"/>
</dbReference>
<sequence length="83" mass="9010">MTSGWAVRVVFGVRYASEVSEWGGEVEVGGVCERPLDHELGEASRVLAARSGDVQRGPRPRGSLYAHTIWSLEGVWGLEGGRK</sequence>
<protein>
    <submittedName>
        <fullName evidence="1">Uncharacterized protein</fullName>
    </submittedName>
</protein>
<accession>A0AAV1JET2</accession>
<proteinExistence type="predicted"/>
<keyword evidence="2" id="KW-1185">Reference proteome</keyword>
<dbReference type="Proteomes" id="UP001497472">
    <property type="component" value="Unassembled WGS sequence"/>
</dbReference>
<evidence type="ECO:0000313" key="1">
    <source>
        <dbReference type="EMBL" id="CAK1548008.1"/>
    </source>
</evidence>
<organism evidence="1 2">
    <name type="scientific">Leptosia nina</name>
    <dbReference type="NCBI Taxonomy" id="320188"/>
    <lineage>
        <taxon>Eukaryota</taxon>
        <taxon>Metazoa</taxon>
        <taxon>Ecdysozoa</taxon>
        <taxon>Arthropoda</taxon>
        <taxon>Hexapoda</taxon>
        <taxon>Insecta</taxon>
        <taxon>Pterygota</taxon>
        <taxon>Neoptera</taxon>
        <taxon>Endopterygota</taxon>
        <taxon>Lepidoptera</taxon>
        <taxon>Glossata</taxon>
        <taxon>Ditrysia</taxon>
        <taxon>Papilionoidea</taxon>
        <taxon>Pieridae</taxon>
        <taxon>Pierinae</taxon>
        <taxon>Leptosia</taxon>
    </lineage>
</organism>
<dbReference type="AlphaFoldDB" id="A0AAV1JET2"/>
<comment type="caution">
    <text evidence="1">The sequence shown here is derived from an EMBL/GenBank/DDBJ whole genome shotgun (WGS) entry which is preliminary data.</text>
</comment>
<gene>
    <name evidence="1" type="ORF">LNINA_LOCUS7442</name>
</gene>
<name>A0AAV1JET2_9NEOP</name>